<evidence type="ECO:0000313" key="9">
    <source>
        <dbReference type="EMBL" id="ANM65768.1"/>
    </source>
</evidence>
<gene>
    <name evidence="11" type="primary">NGAL2</name>
    <name evidence="8 9" type="ordered locus">At3g11580</name>
</gene>
<dbReference type="RefSeq" id="NP_001327714.1">
    <property type="nucleotide sequence ID" value="NM_001337939.1"/>
</dbReference>
<dbReference type="GO" id="GO:0005634">
    <property type="term" value="C:nucleus"/>
    <property type="evidence" value="ECO:0007669"/>
    <property type="project" value="UniProtKB-SubCell"/>
</dbReference>
<evidence type="ECO:0000256" key="5">
    <source>
        <dbReference type="ARBA" id="ARBA00023242"/>
    </source>
</evidence>
<dbReference type="SUPFAM" id="SSF101936">
    <property type="entry name" value="DNA-binding pseudobarrel domain"/>
    <property type="match status" value="1"/>
</dbReference>
<feature type="domain" description="TF-B3" evidence="7">
    <location>
        <begin position="29"/>
        <end position="143"/>
    </location>
</feature>
<reference evidence="10" key="2">
    <citation type="journal article" date="2017" name="Plant J.">
        <title>Araport11: a complete reannotation of the Arabidopsis thaliana reference genome.</title>
        <authorList>
            <person name="Cheng C.Y."/>
            <person name="Krishnakumar V."/>
            <person name="Chan A.P."/>
            <person name="Thibaud-Nissen F."/>
            <person name="Schobel S."/>
            <person name="Town C.D."/>
        </authorList>
    </citation>
    <scope>GENOME REANNOTATION</scope>
    <source>
        <strain evidence="10">cv. Columbia</strain>
    </source>
</reference>
<dbReference type="Araport" id="AT3G11580"/>
<dbReference type="ExpressionAtlas" id="A0A1I9LT60">
    <property type="expression patterns" value="baseline and differential"/>
</dbReference>
<evidence type="ECO:0000313" key="11">
    <source>
        <dbReference type="TAIR" id="AT3G11580"/>
    </source>
</evidence>
<keyword evidence="2" id="KW-0805">Transcription regulation</keyword>
<dbReference type="GO" id="GO:0003700">
    <property type="term" value="F:DNA-binding transcription factor activity"/>
    <property type="evidence" value="ECO:0007669"/>
    <property type="project" value="InterPro"/>
</dbReference>
<dbReference type="TAIR" id="AT3G11580">
    <property type="gene designation" value="NGAL2"/>
</dbReference>
<keyword evidence="3" id="KW-0238">DNA-binding</keyword>
<evidence type="ECO:0000256" key="4">
    <source>
        <dbReference type="ARBA" id="ARBA00023163"/>
    </source>
</evidence>
<dbReference type="PANTHER" id="PTHR31140:SF103">
    <property type="entry name" value="TF-B3 DOMAIN-CONTAINING PROTEIN"/>
    <property type="match status" value="1"/>
</dbReference>
<dbReference type="InterPro" id="IPR044800">
    <property type="entry name" value="LEC2-like"/>
</dbReference>
<evidence type="ECO:0000313" key="10">
    <source>
        <dbReference type="Proteomes" id="UP000006548"/>
    </source>
</evidence>
<dbReference type="PANTHER" id="PTHR31140">
    <property type="entry name" value="B3 DOMAIN-CONTAINING TRANSCRIPTION FACTOR ABI3"/>
    <property type="match status" value="1"/>
</dbReference>
<evidence type="ECO:0000256" key="2">
    <source>
        <dbReference type="ARBA" id="ARBA00023015"/>
    </source>
</evidence>
<keyword evidence="6" id="KW-1133">Transmembrane helix</keyword>
<keyword evidence="4" id="KW-0804">Transcription</keyword>
<dbReference type="Proteomes" id="UP000006548">
    <property type="component" value="Chromosome 3"/>
</dbReference>
<protein>
    <submittedName>
        <fullName evidence="9">AP2/B3-like transcriptional factor family protein</fullName>
    </submittedName>
</protein>
<name>A0A1I9LT60_ARATH</name>
<evidence type="ECO:0000256" key="1">
    <source>
        <dbReference type="ARBA" id="ARBA00004123"/>
    </source>
</evidence>
<accession>A0A1I9LT60</accession>
<dbReference type="Pfam" id="PF02362">
    <property type="entry name" value="B3"/>
    <property type="match status" value="1"/>
</dbReference>
<reference evidence="9 10" key="1">
    <citation type="journal article" date="2000" name="Nature">
        <title>Sequence and analysis of chromosome 3 of the plant Arabidopsis thaliana.</title>
        <authorList>
            <consortium name="European Union Chromosome 3 Arabidopsis Sequencing Consortium"/>
            <consortium name="Institute for Genomic Research"/>
            <consortium name="Kazusa DNA Research Institute"/>
            <person name="Salanoubat M."/>
            <person name="Lemcke K."/>
            <person name="Rieger M."/>
            <person name="Ansorge W."/>
            <person name="Unseld M."/>
            <person name="Fartmann B."/>
            <person name="Valle G."/>
            <person name="Blocker H."/>
            <person name="Perez-Alonso M."/>
            <person name="Obermaier B."/>
            <person name="Delseny M."/>
            <person name="Boutry M."/>
            <person name="Grivell L.A."/>
            <person name="Mache R."/>
            <person name="Puigdomenech P."/>
            <person name="De Simone V."/>
            <person name="Choisne N."/>
            <person name="Artiguenave F."/>
            <person name="Robert C."/>
            <person name="Brottier P."/>
            <person name="Wincker P."/>
            <person name="Cattolico L."/>
            <person name="Weissenbach J."/>
            <person name="Saurin W."/>
            <person name="Quetier F."/>
            <person name="Schafer M."/>
            <person name="Muller-Auer S."/>
            <person name="Gabel C."/>
            <person name="Fuchs M."/>
            <person name="Benes V."/>
            <person name="Wurmbach E."/>
            <person name="Drzonek H."/>
            <person name="Erfle H."/>
            <person name="Jordan N."/>
            <person name="Bangert S."/>
            <person name="Wiedelmann R."/>
            <person name="Kranz H."/>
            <person name="Voss H."/>
            <person name="Holland R."/>
            <person name="Brandt P."/>
            <person name="Nyakatura G."/>
            <person name="Vezzi A."/>
            <person name="D'Angelo M."/>
            <person name="Pallavicini A."/>
            <person name="Toppo S."/>
            <person name="Simionati B."/>
            <person name="Conrad A."/>
            <person name="Hornischer K."/>
            <person name="Kauer G."/>
            <person name="Lohnert T.H."/>
            <person name="Nordsiek G."/>
            <person name="Reichelt J."/>
            <person name="Scharfe M."/>
            <person name="Schon O."/>
            <person name="Bargues M."/>
            <person name="Terol J."/>
            <person name="Climent J."/>
            <person name="Navarro P."/>
            <person name="Collado C."/>
            <person name="Perez-Perez A."/>
            <person name="Ottenwalder B."/>
            <person name="Duchemin D."/>
            <person name="Cooke R."/>
            <person name="Laudie M."/>
            <person name="Berger-Llauro C."/>
            <person name="Purnelle B."/>
            <person name="Masuy D."/>
            <person name="de Haan M."/>
            <person name="Maarse A.C."/>
            <person name="Alcaraz J.P."/>
            <person name="Cottet A."/>
            <person name="Casacuberta E."/>
            <person name="Monfort A."/>
            <person name="Argiriou A."/>
            <person name="flores M."/>
            <person name="Liguori R."/>
            <person name="Vitale D."/>
            <person name="Mannhaupt G."/>
            <person name="Haase D."/>
            <person name="Schoof H."/>
            <person name="Rudd S."/>
            <person name="Zaccaria P."/>
            <person name="Mewes H.W."/>
            <person name="Mayer K.F."/>
            <person name="Kaul S."/>
            <person name="Town C.D."/>
            <person name="Koo H.L."/>
            <person name="Tallon L.J."/>
            <person name="Jenkins J."/>
            <person name="Rooney T."/>
            <person name="Rizzo M."/>
            <person name="Walts A."/>
            <person name="Utterback T."/>
            <person name="Fujii C.Y."/>
            <person name="Shea T.P."/>
            <person name="Creasy T.H."/>
            <person name="Haas B."/>
            <person name="Maiti R."/>
            <person name="Wu D."/>
            <person name="Peterson J."/>
            <person name="Van Aken S."/>
            <person name="Pai G."/>
            <person name="Militscher J."/>
            <person name="Sellers P."/>
            <person name="Gill J.E."/>
            <person name="Feldblyum T.V."/>
            <person name="Preuss D."/>
            <person name="Lin X."/>
            <person name="Nierman W.C."/>
            <person name="Salzberg S.L."/>
            <person name="White O."/>
            <person name="Venter J.C."/>
            <person name="Fraser C.M."/>
            <person name="Kaneko T."/>
            <person name="Nakamura Y."/>
            <person name="Sato S."/>
            <person name="Kato T."/>
            <person name="Asamizu E."/>
            <person name="Sasamoto S."/>
            <person name="Kimura T."/>
            <person name="Idesawa K."/>
            <person name="Kawashima K."/>
            <person name="Kishida Y."/>
            <person name="Kiyokawa C."/>
            <person name="Kohara M."/>
            <person name="Matsumoto M."/>
            <person name="Matsuno A."/>
            <person name="Muraki A."/>
            <person name="Nakayama S."/>
            <person name="Nakazaki N."/>
            <person name="Shinpo S."/>
            <person name="Takeuchi C."/>
            <person name="Wada T."/>
            <person name="Watanabe A."/>
            <person name="Yamada M."/>
            <person name="Yasuda M."/>
            <person name="Tabata S."/>
        </authorList>
    </citation>
    <scope>NUCLEOTIDE SEQUENCE [LARGE SCALE GENOMIC DNA]</scope>
    <source>
        <strain evidence="10">cv. Columbia</strain>
    </source>
</reference>
<dbReference type="ProteomicsDB" id="200238"/>
<dbReference type="PROSITE" id="PS50863">
    <property type="entry name" value="B3"/>
    <property type="match status" value="1"/>
</dbReference>
<comment type="subcellular location">
    <subcellularLocation>
        <location evidence="1">Nucleus</location>
    </subcellularLocation>
</comment>
<dbReference type="InterPro" id="IPR003340">
    <property type="entry name" value="B3_DNA-bd"/>
</dbReference>
<dbReference type="AlphaFoldDB" id="A0A1I9LT60"/>
<keyword evidence="5" id="KW-0539">Nucleus</keyword>
<dbReference type="Gene3D" id="2.40.330.10">
    <property type="entry name" value="DNA-binding pseudobarrel domain"/>
    <property type="match status" value="1"/>
</dbReference>
<dbReference type="InterPro" id="IPR015300">
    <property type="entry name" value="DNA-bd_pseudobarrel_sf"/>
</dbReference>
<evidence type="ECO:0000256" key="6">
    <source>
        <dbReference type="SAM" id="Phobius"/>
    </source>
</evidence>
<dbReference type="SMART" id="SM01019">
    <property type="entry name" value="B3"/>
    <property type="match status" value="1"/>
</dbReference>
<evidence type="ECO:0007829" key="12">
    <source>
        <dbReference type="PeptideAtlas" id="A0A1I9LT60"/>
    </source>
</evidence>
<feature type="transmembrane region" description="Helical" evidence="6">
    <location>
        <begin position="324"/>
        <end position="348"/>
    </location>
</feature>
<keyword evidence="6" id="KW-0812">Transmembrane</keyword>
<proteinExistence type="evidence at protein level"/>
<dbReference type="GO" id="GO:0003677">
    <property type="term" value="F:DNA binding"/>
    <property type="evidence" value="ECO:0007669"/>
    <property type="project" value="UniProtKB-KW"/>
</dbReference>
<dbReference type="OrthoDB" id="2020802at2759"/>
<dbReference type="GeneID" id="820331"/>
<evidence type="ECO:0000259" key="7">
    <source>
        <dbReference type="PROSITE" id="PS50863"/>
    </source>
</evidence>
<sequence>MSVNHYHNTLSLHHHHQNDVAIAQRESLFEKSLTPSDVGKLNRLVIPKQHAEKYFPLNNNNNNGGSGDDVATTEKGMLLSFEDESGKCWKFRYSYWNSSQSYVLTKGWSRYVKDKHLDAGDVVFFQRHRFDLHRLFIGWRRRGEASSSPAVSVVSQEALVNTTAYWSGLTTPYRQVHASTTYPNIHQEYSHYGAVVDHAQSIPPVVAGSSRTVRLFGVNLECHGDAVEPPPRPDVYNDQHIYYYSTPHPMVNIFFFYIFVRFKFLLTYDIIIKQMSWLFLETRQMKISNFKIDLKEIFMFNKLYKGGIRENNTIHLTVKPHGQFGFYLITLICFVYSFVSVASFCSLINISRKYIVSCENSLYFGFTILIC</sequence>
<keyword evidence="10" id="KW-1185">Reference proteome</keyword>
<keyword evidence="12" id="KW-1267">Proteomics identification</keyword>
<dbReference type="FunFam" id="2.40.330.10:FF:000002">
    <property type="entry name" value="B3 domain-containing protein"/>
    <property type="match status" value="1"/>
</dbReference>
<evidence type="ECO:0000313" key="8">
    <source>
        <dbReference type="Araport" id="AT3G11580"/>
    </source>
</evidence>
<dbReference type="CDD" id="cd10017">
    <property type="entry name" value="B3_DNA"/>
    <property type="match status" value="1"/>
</dbReference>
<organism evidence="9 10">
    <name type="scientific">Arabidopsis thaliana</name>
    <name type="common">Mouse-ear cress</name>
    <dbReference type="NCBI Taxonomy" id="3702"/>
    <lineage>
        <taxon>Eukaryota</taxon>
        <taxon>Viridiplantae</taxon>
        <taxon>Streptophyta</taxon>
        <taxon>Embryophyta</taxon>
        <taxon>Tracheophyta</taxon>
        <taxon>Spermatophyta</taxon>
        <taxon>Magnoliopsida</taxon>
        <taxon>eudicotyledons</taxon>
        <taxon>Gunneridae</taxon>
        <taxon>Pentapetalae</taxon>
        <taxon>rosids</taxon>
        <taxon>malvids</taxon>
        <taxon>Brassicales</taxon>
        <taxon>Brassicaceae</taxon>
        <taxon>Camelineae</taxon>
        <taxon>Arabidopsis</taxon>
    </lineage>
</organism>
<keyword evidence="6" id="KW-0472">Membrane</keyword>
<evidence type="ECO:0000256" key="3">
    <source>
        <dbReference type="ARBA" id="ARBA00023125"/>
    </source>
</evidence>
<dbReference type="EMBL" id="CP002686">
    <property type="protein sequence ID" value="ANM65768.1"/>
    <property type="molecule type" value="Genomic_DNA"/>
</dbReference>